<evidence type="ECO:0000313" key="1">
    <source>
        <dbReference type="EMBL" id="KAI4459918.1"/>
    </source>
</evidence>
<dbReference type="Proteomes" id="UP001056778">
    <property type="component" value="Chromosome 6"/>
</dbReference>
<dbReference type="EMBL" id="CM043020">
    <property type="protein sequence ID" value="KAI4459918.1"/>
    <property type="molecule type" value="Genomic_DNA"/>
</dbReference>
<keyword evidence="2" id="KW-1185">Reference proteome</keyword>
<sequence>MTWFSLISLVCLFAGILGQWDPNMPEDRNTIVHLFEWKFSDVADECERFLQHKGYGGVQLSPVNENAIITDPWRPWWERYQPMSYILQTRSGNEAQFANMVARCNAVGVRVYIDIILNHMTGRFGIATGTAGSWADTYARDYPAVPYTYLDFNSECDIYDWNDIWQIRQCMLAGLNDLNQRNEYVRDRLVDFLNTLIHHGVAGFRVDAAKHMWPEDLRVIFNRVNDLNVNHGFAPNTRPFVYQEVISFSDDEAVTWRDYSSLGRVTEFRHSSDIGRVFRGLDQLVWLDSWGTGWGFMDSDYAFVFVDNHDNQRGHGAGGPNILTYKQSREYKMATAFMLAHPYGSTRIMSSFAFDDSEAGPPADSNSNIISPGINADDTCYNGWVCEHRWRQIYNMVGFRNAVKGTTIQNWWTNGDQQIAFCRGNRGFVAFTNGGSISQTMQTCLPAGTYCDVISGNLINGACTGKTVTVDSSGYGYVVLNQNEEDGVLAIHVNKQL</sequence>
<reference evidence="1" key="1">
    <citation type="submission" date="2022-04" db="EMBL/GenBank/DDBJ databases">
        <title>Chromosome-scale genome assembly of Holotrichia oblita Faldermann.</title>
        <authorList>
            <person name="Rongchong L."/>
        </authorList>
    </citation>
    <scope>NUCLEOTIDE SEQUENCE</scope>
    <source>
        <strain evidence="1">81SQS9</strain>
    </source>
</reference>
<gene>
    <name evidence="1" type="ORF">MML48_6g00015934</name>
</gene>
<accession>A0ACB9SZF6</accession>
<protein>
    <submittedName>
        <fullName evidence="1">Alpha-amylase</fullName>
    </submittedName>
</protein>
<evidence type="ECO:0000313" key="2">
    <source>
        <dbReference type="Proteomes" id="UP001056778"/>
    </source>
</evidence>
<comment type="caution">
    <text evidence="1">The sequence shown here is derived from an EMBL/GenBank/DDBJ whole genome shotgun (WGS) entry which is preliminary data.</text>
</comment>
<organism evidence="1 2">
    <name type="scientific">Holotrichia oblita</name>
    <name type="common">Chafer beetle</name>
    <dbReference type="NCBI Taxonomy" id="644536"/>
    <lineage>
        <taxon>Eukaryota</taxon>
        <taxon>Metazoa</taxon>
        <taxon>Ecdysozoa</taxon>
        <taxon>Arthropoda</taxon>
        <taxon>Hexapoda</taxon>
        <taxon>Insecta</taxon>
        <taxon>Pterygota</taxon>
        <taxon>Neoptera</taxon>
        <taxon>Endopterygota</taxon>
        <taxon>Coleoptera</taxon>
        <taxon>Polyphaga</taxon>
        <taxon>Scarabaeiformia</taxon>
        <taxon>Scarabaeidae</taxon>
        <taxon>Melolonthinae</taxon>
        <taxon>Holotrichia</taxon>
    </lineage>
</organism>
<name>A0ACB9SZF6_HOLOL</name>
<proteinExistence type="predicted"/>